<sequence>NIDDELQPSVSSQPIVTENEAMNESLPTTTLPESNESEQQIVHD</sequence>
<proteinExistence type="predicted"/>
<feature type="compositionally biased region" description="Polar residues" evidence="1">
    <location>
        <begin position="8"/>
        <end position="44"/>
    </location>
</feature>
<feature type="region of interest" description="Disordered" evidence="1">
    <location>
        <begin position="1"/>
        <end position="44"/>
    </location>
</feature>
<reference evidence="2" key="1">
    <citation type="submission" date="2021-02" db="EMBL/GenBank/DDBJ databases">
        <authorList>
            <person name="Nowell W R."/>
        </authorList>
    </citation>
    <scope>NUCLEOTIDE SEQUENCE</scope>
</reference>
<evidence type="ECO:0000313" key="2">
    <source>
        <dbReference type="EMBL" id="CAF4828196.1"/>
    </source>
</evidence>
<evidence type="ECO:0000313" key="3">
    <source>
        <dbReference type="Proteomes" id="UP000681720"/>
    </source>
</evidence>
<protein>
    <submittedName>
        <fullName evidence="2">Uncharacterized protein</fullName>
    </submittedName>
</protein>
<comment type="caution">
    <text evidence="2">The sequence shown here is derived from an EMBL/GenBank/DDBJ whole genome shotgun (WGS) entry which is preliminary data.</text>
</comment>
<feature type="non-terminal residue" evidence="2">
    <location>
        <position position="1"/>
    </location>
</feature>
<name>A0A8S3BI59_9BILA</name>
<organism evidence="2 3">
    <name type="scientific">Rotaria magnacalcarata</name>
    <dbReference type="NCBI Taxonomy" id="392030"/>
    <lineage>
        <taxon>Eukaryota</taxon>
        <taxon>Metazoa</taxon>
        <taxon>Spiralia</taxon>
        <taxon>Gnathifera</taxon>
        <taxon>Rotifera</taxon>
        <taxon>Eurotatoria</taxon>
        <taxon>Bdelloidea</taxon>
        <taxon>Philodinida</taxon>
        <taxon>Philodinidae</taxon>
        <taxon>Rotaria</taxon>
    </lineage>
</organism>
<gene>
    <name evidence="2" type="ORF">GIL414_LOCUS48330</name>
</gene>
<dbReference type="AlphaFoldDB" id="A0A8S3BI59"/>
<accession>A0A8S3BI59</accession>
<dbReference type="EMBL" id="CAJOBJ010156277">
    <property type="protein sequence ID" value="CAF4828196.1"/>
    <property type="molecule type" value="Genomic_DNA"/>
</dbReference>
<evidence type="ECO:0000256" key="1">
    <source>
        <dbReference type="SAM" id="MobiDB-lite"/>
    </source>
</evidence>
<dbReference type="Proteomes" id="UP000681720">
    <property type="component" value="Unassembled WGS sequence"/>
</dbReference>